<dbReference type="InterPro" id="IPR000683">
    <property type="entry name" value="Gfo/Idh/MocA-like_OxRdtase_N"/>
</dbReference>
<sequence length="309" mass="34812">MRKRIGIIGLGDIAHKAYLPVLASHPEAEIAAVLSRSGETVERVGETYRIAKRFTDLSELLREDLDAVFVHSTTQTHADIVMACLERGLHVYVDKPISYRLEESERIAEEALKRGKLVAVGFNRRFAPMYAEAKRWVEETGGFDLCIAQKHRMHPQQQNAKETMYDDMIHMFDLLLWLGKDSYEVTSWLGEKTADGALLHASGSLKSGPAASFVSMSRRAGGDLEKLELHGGGRSVEVVNLESAVFRDRNEGERSRRFGSWDSISHRRGFTGIIDHFFASLDRPDRCTISADRVIETHRLVEKLSGMLR</sequence>
<dbReference type="SUPFAM" id="SSF55347">
    <property type="entry name" value="Glyceraldehyde-3-phosphate dehydrogenase-like, C-terminal domain"/>
    <property type="match status" value="1"/>
</dbReference>
<dbReference type="InterPro" id="IPR036291">
    <property type="entry name" value="NAD(P)-bd_dom_sf"/>
</dbReference>
<evidence type="ECO:0000259" key="2">
    <source>
        <dbReference type="Pfam" id="PF21378"/>
    </source>
</evidence>
<feature type="domain" description="Gfo/Idh/MocA-like oxidoreductase N-terminal" evidence="1">
    <location>
        <begin position="4"/>
        <end position="122"/>
    </location>
</feature>
<dbReference type="PANTHER" id="PTHR43708">
    <property type="entry name" value="CONSERVED EXPRESSED OXIDOREDUCTASE (EUROFUNG)"/>
    <property type="match status" value="1"/>
</dbReference>
<comment type="caution">
    <text evidence="3">The sequence shown here is derived from an EMBL/GenBank/DDBJ whole genome shotgun (WGS) entry which is preliminary data.</text>
</comment>
<name>A0A927CCS4_9BACL</name>
<dbReference type="Gene3D" id="3.40.50.720">
    <property type="entry name" value="NAD(P)-binding Rossmann-like Domain"/>
    <property type="match status" value="1"/>
</dbReference>
<dbReference type="Pfam" id="PF01408">
    <property type="entry name" value="GFO_IDH_MocA"/>
    <property type="match status" value="1"/>
</dbReference>
<organism evidence="3 4">
    <name type="scientific">Paenibacillus oceani</name>
    <dbReference type="NCBI Taxonomy" id="2772510"/>
    <lineage>
        <taxon>Bacteria</taxon>
        <taxon>Bacillati</taxon>
        <taxon>Bacillota</taxon>
        <taxon>Bacilli</taxon>
        <taxon>Bacillales</taxon>
        <taxon>Paenibacillaceae</taxon>
        <taxon>Paenibacillus</taxon>
    </lineage>
</organism>
<evidence type="ECO:0000259" key="1">
    <source>
        <dbReference type="Pfam" id="PF01408"/>
    </source>
</evidence>
<dbReference type="Proteomes" id="UP000639396">
    <property type="component" value="Unassembled WGS sequence"/>
</dbReference>
<dbReference type="InterPro" id="IPR051317">
    <property type="entry name" value="Gfo/Idh/MocA_oxidoreduct"/>
</dbReference>
<protein>
    <submittedName>
        <fullName evidence="3">Gfo/Idh/MocA family oxidoreductase</fullName>
    </submittedName>
</protein>
<dbReference type="GO" id="GO:0000166">
    <property type="term" value="F:nucleotide binding"/>
    <property type="evidence" value="ECO:0007669"/>
    <property type="project" value="InterPro"/>
</dbReference>
<dbReference type="RefSeq" id="WP_190929102.1">
    <property type="nucleotide sequence ID" value="NZ_JACXJA010000020.1"/>
</dbReference>
<dbReference type="Pfam" id="PF21378">
    <property type="entry name" value="YceM-like_C"/>
    <property type="match status" value="1"/>
</dbReference>
<dbReference type="SUPFAM" id="SSF51735">
    <property type="entry name" value="NAD(P)-binding Rossmann-fold domains"/>
    <property type="match status" value="1"/>
</dbReference>
<dbReference type="InterPro" id="IPR048477">
    <property type="entry name" value="YceM-like_C"/>
</dbReference>
<feature type="domain" description="YceM-like C-terminal" evidence="2">
    <location>
        <begin position="128"/>
        <end position="243"/>
    </location>
</feature>
<accession>A0A927CCS4</accession>
<reference evidence="3" key="1">
    <citation type="submission" date="2020-09" db="EMBL/GenBank/DDBJ databases">
        <title>A novel bacterium of genus Paenibacillus, isolated from South China Sea.</title>
        <authorList>
            <person name="Huang H."/>
            <person name="Mo K."/>
            <person name="Hu Y."/>
        </authorList>
    </citation>
    <scope>NUCLEOTIDE SEQUENCE</scope>
    <source>
        <strain evidence="3">IB182363</strain>
    </source>
</reference>
<proteinExistence type="predicted"/>
<dbReference type="PANTHER" id="PTHR43708:SF4">
    <property type="entry name" value="OXIDOREDUCTASE YCEM-RELATED"/>
    <property type="match status" value="1"/>
</dbReference>
<gene>
    <name evidence="3" type="ORF">IDH45_15865</name>
</gene>
<dbReference type="EMBL" id="JACXJA010000020">
    <property type="protein sequence ID" value="MBD2863470.1"/>
    <property type="molecule type" value="Genomic_DNA"/>
</dbReference>
<dbReference type="AlphaFoldDB" id="A0A927CCS4"/>
<evidence type="ECO:0000313" key="4">
    <source>
        <dbReference type="Proteomes" id="UP000639396"/>
    </source>
</evidence>
<keyword evidence="4" id="KW-1185">Reference proteome</keyword>
<evidence type="ECO:0000313" key="3">
    <source>
        <dbReference type="EMBL" id="MBD2863470.1"/>
    </source>
</evidence>
<dbReference type="Gene3D" id="3.30.360.10">
    <property type="entry name" value="Dihydrodipicolinate Reductase, domain 2"/>
    <property type="match status" value="1"/>
</dbReference>